<sequence>MRLVTQVLAFFTLLIAAAPAALANSSPAFEGRKLYISHCMICHGMDGKGYGPLAKKMKIEPEDLTDYVPTMSDYGLNVIITGDKNVPKSLQSRHGKISKDMPKWKEVLNQRQISALIAYLRFLSTTKHDLPGDPELGYELYQRYCSICHGVEGVGDGALTNLIGVIPIDLTNPNKADDFSNNTLAKDIIEGKGDYMPGWKGILTNEEVDALVSYIRLLYQVWAHLEDGGLVVVMKSPTLENDKDKTAALLRDTSCNSKANLSAKGKAEAIKVGKLFKSRGVNVEQVISSPHCLAKETAMAAFGQAETVEYLASNKKLPADKAESYASQLDTRIGSYEGKGNLVIFTHEPIIKDLSFQKLKDGYFLVLKPMGKNEYEEVGVYKMNR</sequence>
<protein>
    <submittedName>
        <fullName evidence="7">C-type cytochrome</fullName>
    </submittedName>
</protein>
<dbReference type="InterPro" id="IPR029033">
    <property type="entry name" value="His_PPase_superfam"/>
</dbReference>
<organism evidence="7 8">
    <name type="scientific">Candidatus Thiodiazotropha lotti</name>
    <dbReference type="NCBI Taxonomy" id="2792787"/>
    <lineage>
        <taxon>Bacteria</taxon>
        <taxon>Pseudomonadati</taxon>
        <taxon>Pseudomonadota</taxon>
        <taxon>Gammaproteobacteria</taxon>
        <taxon>Chromatiales</taxon>
        <taxon>Sedimenticolaceae</taxon>
        <taxon>Candidatus Thiodiazotropha</taxon>
    </lineage>
</organism>
<proteinExistence type="predicted"/>
<accession>A0A9E4K1U8</accession>
<feature type="signal peptide" evidence="5">
    <location>
        <begin position="1"/>
        <end position="23"/>
    </location>
</feature>
<keyword evidence="1 4" id="KW-0349">Heme</keyword>
<dbReference type="PANTHER" id="PTHR35008">
    <property type="entry name" value="BLL4482 PROTEIN-RELATED"/>
    <property type="match status" value="1"/>
</dbReference>
<dbReference type="AlphaFoldDB" id="A0A9E4K1U8"/>
<dbReference type="InterPro" id="IPR036909">
    <property type="entry name" value="Cyt_c-like_dom_sf"/>
</dbReference>
<evidence type="ECO:0000313" key="7">
    <source>
        <dbReference type="EMBL" id="MCG7937792.1"/>
    </source>
</evidence>
<dbReference type="InterPro" id="IPR009056">
    <property type="entry name" value="Cyt_c-like_dom"/>
</dbReference>
<dbReference type="GO" id="GO:0046872">
    <property type="term" value="F:metal ion binding"/>
    <property type="evidence" value="ECO:0007669"/>
    <property type="project" value="UniProtKB-KW"/>
</dbReference>
<reference evidence="7" key="1">
    <citation type="journal article" date="2021" name="Proc. Natl. Acad. Sci. U.S.A.">
        <title>Global biogeography of chemosynthetic symbionts reveals both localized and globally distributed symbiont groups. .</title>
        <authorList>
            <person name="Osvatic J.T."/>
            <person name="Wilkins L.G.E."/>
            <person name="Leibrecht L."/>
            <person name="Leray M."/>
            <person name="Zauner S."/>
            <person name="Polzin J."/>
            <person name="Camacho Y."/>
            <person name="Gros O."/>
            <person name="van Gils J.A."/>
            <person name="Eisen J.A."/>
            <person name="Petersen J.M."/>
            <person name="Yuen B."/>
        </authorList>
    </citation>
    <scope>NUCLEOTIDE SEQUENCE</scope>
    <source>
        <strain evidence="7">MAGL173</strain>
    </source>
</reference>
<evidence type="ECO:0000313" key="8">
    <source>
        <dbReference type="Proteomes" id="UP000886687"/>
    </source>
</evidence>
<dbReference type="Proteomes" id="UP000886687">
    <property type="component" value="Unassembled WGS sequence"/>
</dbReference>
<dbReference type="Gene3D" id="1.10.760.10">
    <property type="entry name" value="Cytochrome c-like domain"/>
    <property type="match status" value="2"/>
</dbReference>
<dbReference type="SUPFAM" id="SSF53254">
    <property type="entry name" value="Phosphoglycerate mutase-like"/>
    <property type="match status" value="1"/>
</dbReference>
<keyword evidence="2 4" id="KW-0479">Metal-binding</keyword>
<feature type="domain" description="Cytochrome c" evidence="6">
    <location>
        <begin position="132"/>
        <end position="219"/>
    </location>
</feature>
<keyword evidence="3 4" id="KW-0408">Iron</keyword>
<evidence type="ECO:0000256" key="1">
    <source>
        <dbReference type="ARBA" id="ARBA00022617"/>
    </source>
</evidence>
<evidence type="ECO:0000256" key="5">
    <source>
        <dbReference type="SAM" id="SignalP"/>
    </source>
</evidence>
<dbReference type="SUPFAM" id="SSF46626">
    <property type="entry name" value="Cytochrome c"/>
    <property type="match status" value="2"/>
</dbReference>
<evidence type="ECO:0000256" key="3">
    <source>
        <dbReference type="ARBA" id="ARBA00023004"/>
    </source>
</evidence>
<dbReference type="GO" id="GO:0020037">
    <property type="term" value="F:heme binding"/>
    <property type="evidence" value="ECO:0007669"/>
    <property type="project" value="InterPro"/>
</dbReference>
<feature type="domain" description="Cytochrome c" evidence="6">
    <location>
        <begin position="26"/>
        <end position="124"/>
    </location>
</feature>
<dbReference type="PROSITE" id="PS51007">
    <property type="entry name" value="CYTC"/>
    <property type="match status" value="2"/>
</dbReference>
<dbReference type="Gene3D" id="3.40.50.1240">
    <property type="entry name" value="Phosphoglycerate mutase-like"/>
    <property type="match status" value="1"/>
</dbReference>
<dbReference type="EMBL" id="JAEPDI010000001">
    <property type="protein sequence ID" value="MCG7937792.1"/>
    <property type="molecule type" value="Genomic_DNA"/>
</dbReference>
<feature type="chain" id="PRO_5039132367" evidence="5">
    <location>
        <begin position="24"/>
        <end position="385"/>
    </location>
</feature>
<dbReference type="Pfam" id="PF13442">
    <property type="entry name" value="Cytochrome_CBB3"/>
    <property type="match status" value="1"/>
</dbReference>
<dbReference type="GO" id="GO:0009055">
    <property type="term" value="F:electron transfer activity"/>
    <property type="evidence" value="ECO:0007669"/>
    <property type="project" value="InterPro"/>
</dbReference>
<comment type="caution">
    <text evidence="7">The sequence shown here is derived from an EMBL/GenBank/DDBJ whole genome shotgun (WGS) entry which is preliminary data.</text>
</comment>
<evidence type="ECO:0000256" key="4">
    <source>
        <dbReference type="PROSITE-ProRule" id="PRU00433"/>
    </source>
</evidence>
<name>A0A9E4K1U8_9GAMM</name>
<evidence type="ECO:0000259" key="6">
    <source>
        <dbReference type="PROSITE" id="PS51007"/>
    </source>
</evidence>
<gene>
    <name evidence="7" type="ORF">JAZ04_02880</name>
</gene>
<dbReference type="Pfam" id="PF00034">
    <property type="entry name" value="Cytochrom_C"/>
    <property type="match status" value="1"/>
</dbReference>
<dbReference type="PANTHER" id="PTHR35008:SF8">
    <property type="entry name" value="ALCOHOL DEHYDROGENASE CYTOCHROME C SUBUNIT"/>
    <property type="match status" value="1"/>
</dbReference>
<dbReference type="InterPro" id="IPR051459">
    <property type="entry name" value="Cytochrome_c-type_DH"/>
</dbReference>
<keyword evidence="5" id="KW-0732">Signal</keyword>
<evidence type="ECO:0000256" key="2">
    <source>
        <dbReference type="ARBA" id="ARBA00022723"/>
    </source>
</evidence>